<accession>A0ABW4LDM1</accession>
<dbReference type="InterPro" id="IPR029063">
    <property type="entry name" value="SAM-dependent_MTases_sf"/>
</dbReference>
<protein>
    <submittedName>
        <fullName evidence="4">Class I SAM-dependent methyltransferase</fullName>
    </submittedName>
</protein>
<feature type="domain" description="Methyltransferase" evidence="3">
    <location>
        <begin position="54"/>
        <end position="144"/>
    </location>
</feature>
<dbReference type="GO" id="GO:0008168">
    <property type="term" value="F:methyltransferase activity"/>
    <property type="evidence" value="ECO:0007669"/>
    <property type="project" value="UniProtKB-KW"/>
</dbReference>
<reference evidence="5" key="1">
    <citation type="journal article" date="2019" name="Int. J. Syst. Evol. Microbiol.">
        <title>The Global Catalogue of Microorganisms (GCM) 10K type strain sequencing project: providing services to taxonomists for standard genome sequencing and annotation.</title>
        <authorList>
            <consortium name="The Broad Institute Genomics Platform"/>
            <consortium name="The Broad Institute Genome Sequencing Center for Infectious Disease"/>
            <person name="Wu L."/>
            <person name="Ma J."/>
        </authorList>
    </citation>
    <scope>NUCLEOTIDE SEQUENCE [LARGE SCALE GENOMIC DNA]</scope>
    <source>
        <strain evidence="5">CGMCC 1.12471</strain>
    </source>
</reference>
<dbReference type="GO" id="GO:0032259">
    <property type="term" value="P:methylation"/>
    <property type="evidence" value="ECO:0007669"/>
    <property type="project" value="UniProtKB-KW"/>
</dbReference>
<proteinExistence type="predicted"/>
<dbReference type="Pfam" id="PF13649">
    <property type="entry name" value="Methyltransf_25"/>
    <property type="match status" value="1"/>
</dbReference>
<dbReference type="CDD" id="cd02440">
    <property type="entry name" value="AdoMet_MTases"/>
    <property type="match status" value="1"/>
</dbReference>
<dbReference type="Proteomes" id="UP001597347">
    <property type="component" value="Unassembled WGS sequence"/>
</dbReference>
<dbReference type="RefSeq" id="WP_377933546.1">
    <property type="nucleotide sequence ID" value="NZ_JBHUEA010000009.1"/>
</dbReference>
<dbReference type="PANTHER" id="PTHR43861">
    <property type="entry name" value="TRANS-ACONITATE 2-METHYLTRANSFERASE-RELATED"/>
    <property type="match status" value="1"/>
</dbReference>
<dbReference type="Gene3D" id="3.40.50.150">
    <property type="entry name" value="Vaccinia Virus protein VP39"/>
    <property type="match status" value="1"/>
</dbReference>
<comment type="caution">
    <text evidence="4">The sequence shown here is derived from an EMBL/GenBank/DDBJ whole genome shotgun (WGS) entry which is preliminary data.</text>
</comment>
<evidence type="ECO:0000259" key="3">
    <source>
        <dbReference type="Pfam" id="PF13649"/>
    </source>
</evidence>
<organism evidence="4 5">
    <name type="scientific">Amnibacterium endophyticum</name>
    <dbReference type="NCBI Taxonomy" id="2109337"/>
    <lineage>
        <taxon>Bacteria</taxon>
        <taxon>Bacillati</taxon>
        <taxon>Actinomycetota</taxon>
        <taxon>Actinomycetes</taxon>
        <taxon>Micrococcales</taxon>
        <taxon>Microbacteriaceae</taxon>
        <taxon>Amnibacterium</taxon>
    </lineage>
</organism>
<dbReference type="PANTHER" id="PTHR43861:SF1">
    <property type="entry name" value="TRANS-ACONITATE 2-METHYLTRANSFERASE"/>
    <property type="match status" value="1"/>
</dbReference>
<keyword evidence="2" id="KW-0808">Transferase</keyword>
<evidence type="ECO:0000256" key="1">
    <source>
        <dbReference type="ARBA" id="ARBA00022603"/>
    </source>
</evidence>
<evidence type="ECO:0000313" key="4">
    <source>
        <dbReference type="EMBL" id="MFD1721370.1"/>
    </source>
</evidence>
<evidence type="ECO:0000313" key="5">
    <source>
        <dbReference type="Proteomes" id="UP001597347"/>
    </source>
</evidence>
<evidence type="ECO:0000256" key="2">
    <source>
        <dbReference type="ARBA" id="ARBA00022679"/>
    </source>
</evidence>
<gene>
    <name evidence="4" type="ORF">ACFSBI_07385</name>
</gene>
<sequence>MTDQEPAAPDLAEVQRAYGRWTAAYVDLFDGAEKASAEDRAVIAGWAAGVRGRVLDAGCGPGHWSAFLRDRGVQVEGVDATEAFVAHAARAHPGVPFRQGDLRMLELPPASLGGVLAWFSLIHLDPAEVPAVLSRFADALVPGGALLIGFFAGPSLRTFDHRVVTAWAWPPEQLADAVRAAGFDALRTASRTQPNGRVVAELTARRTG</sequence>
<dbReference type="EMBL" id="JBHUEA010000009">
    <property type="protein sequence ID" value="MFD1721370.1"/>
    <property type="molecule type" value="Genomic_DNA"/>
</dbReference>
<keyword evidence="5" id="KW-1185">Reference proteome</keyword>
<name>A0ABW4LDM1_9MICO</name>
<keyword evidence="1 4" id="KW-0489">Methyltransferase</keyword>
<dbReference type="SUPFAM" id="SSF53335">
    <property type="entry name" value="S-adenosyl-L-methionine-dependent methyltransferases"/>
    <property type="match status" value="1"/>
</dbReference>
<dbReference type="InterPro" id="IPR041698">
    <property type="entry name" value="Methyltransf_25"/>
</dbReference>